<feature type="domain" description="Molybdopterin-guanine dinucleotide biosynthesis protein B (MobB)" evidence="1">
    <location>
        <begin position="3"/>
        <end position="132"/>
    </location>
</feature>
<name>A0A941DTF3_9BACI</name>
<evidence type="ECO:0000313" key="2">
    <source>
        <dbReference type="EMBL" id="MBR7795172.1"/>
    </source>
</evidence>
<dbReference type="EMBL" id="JAGSOT010000007">
    <property type="protein sequence ID" value="MBR7795172.1"/>
    <property type="molecule type" value="Genomic_DNA"/>
</dbReference>
<dbReference type="AlphaFoldDB" id="A0A941DTF3"/>
<dbReference type="InterPro" id="IPR027417">
    <property type="entry name" value="P-loop_NTPase"/>
</dbReference>
<dbReference type="PANTHER" id="PTHR40072">
    <property type="entry name" value="MOLYBDOPTERIN-GUANINE DINUCLEOTIDE BIOSYNTHESIS ADAPTER PROTEIN-RELATED"/>
    <property type="match status" value="1"/>
</dbReference>
<keyword evidence="3" id="KW-1185">Reference proteome</keyword>
<reference evidence="2" key="1">
    <citation type="submission" date="2021-04" db="EMBL/GenBank/DDBJ databases">
        <title>Isolation and polyphasic classification of algal microorganism.</title>
        <authorList>
            <person name="Wang S."/>
        </authorList>
    </citation>
    <scope>NUCLEOTIDE SEQUENCE</scope>
    <source>
        <strain evidence="2">720a</strain>
    </source>
</reference>
<sequence length="161" mass="18346">MKIIQVVGYKNSGKTTLVSRMIKTFSKQGFRVASLKHHGHGGYPLGMENKDSEKHVKAGAIISGVEGDGMLQLSYQNPVYVDQIVKIYQMMGIELLIIEGYKQANYSKIVFIRSEQDLHLLDQMTNIQAVITSLPLQQRSDPYPIFNHIEAFMRWLLNNFD</sequence>
<dbReference type="Pfam" id="PF03205">
    <property type="entry name" value="MobB"/>
    <property type="match status" value="1"/>
</dbReference>
<dbReference type="GO" id="GO:0006777">
    <property type="term" value="P:Mo-molybdopterin cofactor biosynthetic process"/>
    <property type="evidence" value="ECO:0007669"/>
    <property type="project" value="InterPro"/>
</dbReference>
<dbReference type="RefSeq" id="WP_034679445.1">
    <property type="nucleotide sequence ID" value="NZ_BAAACY010000054.1"/>
</dbReference>
<dbReference type="InterPro" id="IPR004435">
    <property type="entry name" value="MobB_dom"/>
</dbReference>
<gene>
    <name evidence="2" type="primary">mobB</name>
    <name evidence="2" type="ORF">KCX74_03840</name>
</gene>
<dbReference type="InterPro" id="IPR052539">
    <property type="entry name" value="MGD_biosynthesis_adapter"/>
</dbReference>
<evidence type="ECO:0000259" key="1">
    <source>
        <dbReference type="Pfam" id="PF03205"/>
    </source>
</evidence>
<organism evidence="2 3">
    <name type="scientific">Virgibacillus salarius</name>
    <dbReference type="NCBI Taxonomy" id="447199"/>
    <lineage>
        <taxon>Bacteria</taxon>
        <taxon>Bacillati</taxon>
        <taxon>Bacillota</taxon>
        <taxon>Bacilli</taxon>
        <taxon>Bacillales</taxon>
        <taxon>Bacillaceae</taxon>
        <taxon>Virgibacillus</taxon>
    </lineage>
</organism>
<dbReference type="GO" id="GO:0005525">
    <property type="term" value="F:GTP binding"/>
    <property type="evidence" value="ECO:0007669"/>
    <property type="project" value="InterPro"/>
</dbReference>
<dbReference type="SUPFAM" id="SSF52540">
    <property type="entry name" value="P-loop containing nucleoside triphosphate hydrolases"/>
    <property type="match status" value="1"/>
</dbReference>
<protein>
    <submittedName>
        <fullName evidence="2">Molybdopterin-guanine dinucleotide biosynthesis protein B</fullName>
    </submittedName>
</protein>
<dbReference type="PANTHER" id="PTHR40072:SF1">
    <property type="entry name" value="MOLYBDOPTERIN-GUANINE DINUCLEOTIDE BIOSYNTHESIS ADAPTER PROTEIN"/>
    <property type="match status" value="1"/>
</dbReference>
<dbReference type="NCBIfam" id="TIGR00176">
    <property type="entry name" value="mobB"/>
    <property type="match status" value="1"/>
</dbReference>
<comment type="caution">
    <text evidence="2">The sequence shown here is derived from an EMBL/GenBank/DDBJ whole genome shotgun (WGS) entry which is preliminary data.</text>
</comment>
<evidence type="ECO:0000313" key="3">
    <source>
        <dbReference type="Proteomes" id="UP000675284"/>
    </source>
</evidence>
<proteinExistence type="predicted"/>
<accession>A0A941DTF3</accession>
<dbReference type="Gene3D" id="3.40.50.300">
    <property type="entry name" value="P-loop containing nucleotide triphosphate hydrolases"/>
    <property type="match status" value="1"/>
</dbReference>
<dbReference type="Proteomes" id="UP000675284">
    <property type="component" value="Unassembled WGS sequence"/>
</dbReference>